<name>A0ABN8SSW6_9CNID</name>
<gene>
    <name evidence="1" type="ORF">PEVE_00027427</name>
</gene>
<sequence length="216" mass="25223">MRTRDLQKDELGLKTQNIYNVYSSFRKNQEEAESFYSYRRDKDRFETDKDRQFLVRERPLLLPPLETSALSGQTSKQVKKFAPVAKEKTSRVLPRHLPKIETRTTELEKEPKNYDIVSTRLEKPEETMNEKLPPLTTRTLKPMPRAALTSSATLRGLKRLKSEDKDIFRFRFSNYNVKDINVSSLNEHSCSRVGRPKKAAQGTTVRTKPSYINHFL</sequence>
<keyword evidence="2" id="KW-1185">Reference proteome</keyword>
<accession>A0ABN8SSW6</accession>
<reference evidence="1 2" key="1">
    <citation type="submission" date="2022-05" db="EMBL/GenBank/DDBJ databases">
        <authorList>
            <consortium name="Genoscope - CEA"/>
            <person name="William W."/>
        </authorList>
    </citation>
    <scope>NUCLEOTIDE SEQUENCE [LARGE SCALE GENOMIC DNA]</scope>
</reference>
<protein>
    <submittedName>
        <fullName evidence="1">Uncharacterized protein</fullName>
    </submittedName>
</protein>
<dbReference type="Proteomes" id="UP001159427">
    <property type="component" value="Unassembled WGS sequence"/>
</dbReference>
<dbReference type="EMBL" id="CALNXI010003767">
    <property type="protein sequence ID" value="CAH3194257.1"/>
    <property type="molecule type" value="Genomic_DNA"/>
</dbReference>
<comment type="caution">
    <text evidence="1">The sequence shown here is derived from an EMBL/GenBank/DDBJ whole genome shotgun (WGS) entry which is preliminary data.</text>
</comment>
<organism evidence="1 2">
    <name type="scientific">Porites evermanni</name>
    <dbReference type="NCBI Taxonomy" id="104178"/>
    <lineage>
        <taxon>Eukaryota</taxon>
        <taxon>Metazoa</taxon>
        <taxon>Cnidaria</taxon>
        <taxon>Anthozoa</taxon>
        <taxon>Hexacorallia</taxon>
        <taxon>Scleractinia</taxon>
        <taxon>Fungiina</taxon>
        <taxon>Poritidae</taxon>
        <taxon>Porites</taxon>
    </lineage>
</organism>
<evidence type="ECO:0000313" key="1">
    <source>
        <dbReference type="EMBL" id="CAH3194257.1"/>
    </source>
</evidence>
<proteinExistence type="predicted"/>
<evidence type="ECO:0000313" key="2">
    <source>
        <dbReference type="Proteomes" id="UP001159427"/>
    </source>
</evidence>